<dbReference type="InterPro" id="IPR002213">
    <property type="entry name" value="UDP_glucos_trans"/>
</dbReference>
<protein>
    <recommendedName>
        <fullName evidence="6">Glycosyltransferase</fullName>
    </recommendedName>
</protein>
<dbReference type="GO" id="GO:0080043">
    <property type="term" value="F:quercetin 3-O-glucosyltransferase activity"/>
    <property type="evidence" value="ECO:0000318"/>
    <property type="project" value="GO_Central"/>
</dbReference>
<dbReference type="Proteomes" id="UP000091857">
    <property type="component" value="Chromosome 2"/>
</dbReference>
<evidence type="ECO:0000256" key="1">
    <source>
        <dbReference type="ARBA" id="ARBA00009995"/>
    </source>
</evidence>
<dbReference type="PANTHER" id="PTHR11926:SF1494">
    <property type="entry name" value="FLAVONOL 3-O-GLUCOSYLTRANSFERASE UGT76E12-RELATED"/>
    <property type="match status" value="1"/>
</dbReference>
<dbReference type="SUPFAM" id="SSF53756">
    <property type="entry name" value="UDP-Glycosyltransferase/glycogen phosphorylase"/>
    <property type="match status" value="1"/>
</dbReference>
<proteinExistence type="inferred from homology"/>
<dbReference type="OMA" id="SATNHVC"/>
<keyword evidence="2" id="KW-0328">Glycosyltransferase</keyword>
<comment type="similarity">
    <text evidence="1">Belongs to the UDP-glycosyltransferase family.</text>
</comment>
<name>A0A2C9WFZ0_MANES</name>
<gene>
    <name evidence="4" type="ORF">MANES_02G125300v8</name>
</gene>
<dbReference type="FunFam" id="3.40.50.2000:FF:000120">
    <property type="entry name" value="UDP-glycosyltransferase 76C1"/>
    <property type="match status" value="1"/>
</dbReference>
<evidence type="ECO:0000313" key="5">
    <source>
        <dbReference type="Proteomes" id="UP000091857"/>
    </source>
</evidence>
<dbReference type="Gene3D" id="3.40.50.2000">
    <property type="entry name" value="Glycogen Phosphorylase B"/>
    <property type="match status" value="2"/>
</dbReference>
<dbReference type="CDD" id="cd03784">
    <property type="entry name" value="GT1_Gtf-like"/>
    <property type="match status" value="1"/>
</dbReference>
<dbReference type="Gramene" id="Manes.02G125300.1.v8.1">
    <property type="protein sequence ID" value="Manes.02G125300.1.v8.1.CDS"/>
    <property type="gene ID" value="Manes.02G125300.v8.1"/>
</dbReference>
<dbReference type="GO" id="GO:0005737">
    <property type="term" value="C:cytoplasm"/>
    <property type="evidence" value="ECO:0000318"/>
    <property type="project" value="GO_Central"/>
</dbReference>
<evidence type="ECO:0000256" key="3">
    <source>
        <dbReference type="ARBA" id="ARBA00022679"/>
    </source>
</evidence>
<dbReference type="PANTHER" id="PTHR11926">
    <property type="entry name" value="GLUCOSYL/GLUCURONOSYL TRANSFERASES"/>
    <property type="match status" value="1"/>
</dbReference>
<dbReference type="AlphaFoldDB" id="A0A2C9WFZ0"/>
<evidence type="ECO:0000256" key="2">
    <source>
        <dbReference type="ARBA" id="ARBA00022676"/>
    </source>
</evidence>
<dbReference type="EMBL" id="CM004388">
    <property type="protein sequence ID" value="OAY57801.1"/>
    <property type="molecule type" value="Genomic_DNA"/>
</dbReference>
<keyword evidence="5" id="KW-1185">Reference proteome</keyword>
<dbReference type="FunFam" id="3.40.50.2000:FF:000040">
    <property type="entry name" value="UDP-glycosyltransferase 76C1"/>
    <property type="match status" value="1"/>
</dbReference>
<reference evidence="5" key="1">
    <citation type="journal article" date="2016" name="Nat. Biotechnol.">
        <title>Sequencing wild and cultivated cassava and related species reveals extensive interspecific hybridization and genetic diversity.</title>
        <authorList>
            <person name="Bredeson J.V."/>
            <person name="Lyons J.B."/>
            <person name="Prochnik S.E."/>
            <person name="Wu G.A."/>
            <person name="Ha C.M."/>
            <person name="Edsinger-Gonzales E."/>
            <person name="Grimwood J."/>
            <person name="Schmutz J."/>
            <person name="Rabbi I.Y."/>
            <person name="Egesi C."/>
            <person name="Nauluvula P."/>
            <person name="Lebot V."/>
            <person name="Ndunguru J."/>
            <person name="Mkamilo G."/>
            <person name="Bart R.S."/>
            <person name="Setter T.L."/>
            <person name="Gleadow R.M."/>
            <person name="Kulakow P."/>
            <person name="Ferguson M.E."/>
            <person name="Rounsley S."/>
            <person name="Rokhsar D.S."/>
        </authorList>
    </citation>
    <scope>NUCLEOTIDE SEQUENCE [LARGE SCALE GENOMIC DNA]</scope>
    <source>
        <strain evidence="5">cv. AM560-2</strain>
    </source>
</reference>
<dbReference type="Pfam" id="PF00201">
    <property type="entry name" value="UDPGT"/>
    <property type="match status" value="1"/>
</dbReference>
<sequence length="453" mass="50909">MMRNHGRLVLVPCPYQGHISPMLQLGTCLQSLGFSVTVVQTNYNSPKHLNHPNLTFLSIPDGLSDDEISSGYHTSLVLAINVNCLAPLEECLVRMMKNQQPHEELVGVIYDELMYFAEVVANRLELPSIIFRTNNAATFRSRDFLLQLMIGGHLPFSDSASQELVPGHYPLKFKDLPISNFGISENILQALTNMRNIRTSSAVIWNTTDSLEESPLAQIKQECPVPIFSVGPIHKFDTAASSSSLLEEDTSCITWLDKQARKSVIYISLGSLASMNVSDFSEMAWGLANSRQLFLWVVRPGSVIGSEWVESLTNDYKEAVQSRGCIVQWAPQKQVLRHEAVGLFWTHCGWNSTLESICEGVPMICSPFFGDQKVTARYVSEVWRVGTHMENKWERGEIEKIIRMLMADDEGEETRQRAIDLKNKVEACAREGGSSYNSVKKLVDFIMSLKLRD</sequence>
<accession>A0A2C9WFZ0</accession>
<evidence type="ECO:0008006" key="6">
    <source>
        <dbReference type="Google" id="ProtNLM"/>
    </source>
</evidence>
<keyword evidence="3" id="KW-0808">Transferase</keyword>
<comment type="caution">
    <text evidence="4">The sequence shown here is derived from an EMBL/GenBank/DDBJ whole genome shotgun (WGS) entry which is preliminary data.</text>
</comment>
<organism evidence="4 5">
    <name type="scientific">Manihot esculenta</name>
    <name type="common">Cassava</name>
    <name type="synonym">Jatropha manihot</name>
    <dbReference type="NCBI Taxonomy" id="3983"/>
    <lineage>
        <taxon>Eukaryota</taxon>
        <taxon>Viridiplantae</taxon>
        <taxon>Streptophyta</taxon>
        <taxon>Embryophyta</taxon>
        <taxon>Tracheophyta</taxon>
        <taxon>Spermatophyta</taxon>
        <taxon>Magnoliopsida</taxon>
        <taxon>eudicotyledons</taxon>
        <taxon>Gunneridae</taxon>
        <taxon>Pentapetalae</taxon>
        <taxon>rosids</taxon>
        <taxon>fabids</taxon>
        <taxon>Malpighiales</taxon>
        <taxon>Euphorbiaceae</taxon>
        <taxon>Crotonoideae</taxon>
        <taxon>Manihoteae</taxon>
        <taxon>Manihot</taxon>
    </lineage>
</organism>
<evidence type="ECO:0000313" key="4">
    <source>
        <dbReference type="EMBL" id="OAY57801.1"/>
    </source>
</evidence>
<dbReference type="OrthoDB" id="5835829at2759"/>
<dbReference type="GO" id="GO:0080044">
    <property type="term" value="F:quercetin 7-O-glucosyltransferase activity"/>
    <property type="evidence" value="ECO:0000318"/>
    <property type="project" value="GO_Central"/>
</dbReference>